<dbReference type="InParanoid" id="L2GXW1"/>
<dbReference type="PANTHER" id="PTHR11624">
    <property type="entry name" value="DEHYDROGENASE RELATED"/>
    <property type="match status" value="1"/>
</dbReference>
<dbReference type="InterPro" id="IPR029061">
    <property type="entry name" value="THDP-binding"/>
</dbReference>
<dbReference type="HOGENOM" id="CLU_012907_1_1_1"/>
<evidence type="ECO:0000259" key="6">
    <source>
        <dbReference type="SMART" id="SM00861"/>
    </source>
</evidence>
<proteinExistence type="predicted"/>
<dbReference type="FunFam" id="3.40.50.920:FF:000001">
    <property type="entry name" value="Pyruvate dehydrogenase E1 beta subunit"/>
    <property type="match status" value="1"/>
</dbReference>
<dbReference type="CDD" id="cd07036">
    <property type="entry name" value="TPP_PYR_E1-PDHc-beta_like"/>
    <property type="match status" value="1"/>
</dbReference>
<dbReference type="Gene3D" id="3.40.50.920">
    <property type="match status" value="1"/>
</dbReference>
<dbReference type="GO" id="GO:0045254">
    <property type="term" value="C:pyruvate dehydrogenase complex"/>
    <property type="evidence" value="ECO:0007669"/>
    <property type="project" value="EnsemblFungi"/>
</dbReference>
<evidence type="ECO:0000256" key="2">
    <source>
        <dbReference type="ARBA" id="ARBA00023002"/>
    </source>
</evidence>
<feature type="domain" description="Transketolase-like pyrimidine-binding" evidence="6">
    <location>
        <begin position="5"/>
        <end position="180"/>
    </location>
</feature>
<dbReference type="EC" id="1.2.4.1" evidence="5"/>
<keyword evidence="3 5" id="KW-0786">Thiamine pyrophosphate</keyword>
<reference evidence="8" key="1">
    <citation type="submission" date="2011-03" db="EMBL/GenBank/DDBJ databases">
        <title>The genome sequence of Vavraia culicis strain floridensis.</title>
        <authorList>
            <consortium name="The Broad Institute Genome Sequencing Platform"/>
            <person name="Cuomo C."/>
            <person name="Becnel J."/>
            <person name="Sanscrainte N."/>
            <person name="Young S.K."/>
            <person name="Zeng Q."/>
            <person name="Gargeya S."/>
            <person name="Fitzgerald M."/>
            <person name="Haas B."/>
            <person name="Abouelleil A."/>
            <person name="Alvarado L."/>
            <person name="Arachchi H.M."/>
            <person name="Berlin A."/>
            <person name="Chapman S.B."/>
            <person name="Gearin G."/>
            <person name="Goldberg J."/>
            <person name="Griggs A."/>
            <person name="Gujja S."/>
            <person name="Hansen M."/>
            <person name="Heiman D."/>
            <person name="Howarth C."/>
            <person name="Larimer J."/>
            <person name="Lui A."/>
            <person name="MacDonald P.J.P."/>
            <person name="McCowen C."/>
            <person name="Montmayeur A."/>
            <person name="Murphy C."/>
            <person name="Neiman D."/>
            <person name="Pearson M."/>
            <person name="Priest M."/>
            <person name="Roberts A."/>
            <person name="Saif S."/>
            <person name="Shea T."/>
            <person name="Sisk P."/>
            <person name="Stolte C."/>
            <person name="Sykes S."/>
            <person name="Wortman J."/>
            <person name="Nusbaum C."/>
            <person name="Birren B."/>
        </authorList>
    </citation>
    <scope>NUCLEOTIDE SEQUENCE [LARGE SCALE GENOMIC DNA]</scope>
    <source>
        <strain evidence="8">floridensis</strain>
    </source>
</reference>
<dbReference type="GO" id="GO:0006086">
    <property type="term" value="P:pyruvate decarboxylation to acetyl-CoA"/>
    <property type="evidence" value="ECO:0007669"/>
    <property type="project" value="EnsemblFungi"/>
</dbReference>
<accession>L2GXW1</accession>
<organism evidence="7 8">
    <name type="scientific">Vavraia culicis (isolate floridensis)</name>
    <name type="common">Microsporidian parasite</name>
    <dbReference type="NCBI Taxonomy" id="948595"/>
    <lineage>
        <taxon>Eukaryota</taxon>
        <taxon>Fungi</taxon>
        <taxon>Fungi incertae sedis</taxon>
        <taxon>Microsporidia</taxon>
        <taxon>Pleistophoridae</taxon>
        <taxon>Vavraia</taxon>
    </lineage>
</organism>
<dbReference type="EMBL" id="GL877406">
    <property type="protein sequence ID" value="ELA48202.1"/>
    <property type="molecule type" value="Genomic_DNA"/>
</dbReference>
<comment type="catalytic activity">
    <reaction evidence="5">
        <text>N(6)-[(R)-lipoyl]-L-lysyl-[protein] + pyruvate + H(+) = N(6)-[(R)-S(8)-acetyldihydrolipoyl]-L-lysyl-[protein] + CO2</text>
        <dbReference type="Rhea" id="RHEA:19189"/>
        <dbReference type="Rhea" id="RHEA-COMP:10474"/>
        <dbReference type="Rhea" id="RHEA-COMP:10478"/>
        <dbReference type="ChEBI" id="CHEBI:15361"/>
        <dbReference type="ChEBI" id="CHEBI:15378"/>
        <dbReference type="ChEBI" id="CHEBI:16526"/>
        <dbReference type="ChEBI" id="CHEBI:83099"/>
        <dbReference type="ChEBI" id="CHEBI:83111"/>
        <dbReference type="EC" id="1.2.4.1"/>
    </reaction>
</comment>
<sequence>MDKTITPIQAINMALDEEMELNPKIFIIGEEVGLHGGAYGATLNLQKKYGEHRVVDSPISEIGFTGLAAGAAQAGLHPVVDYMTWNFALQSIDHIINTCAKSLYMSNGLLRTPIVFRGPNGFNYGVGAQHTQDFGCYYGAVPGLKVVAPYNARDHRGCLRKALRDQNPVIFLENEVLYQKPFERCKSFDDKEYIQEFKAVVEREGKDVTLIGISLTVGLCLEASQMLEKDGISVEVINLISIRPIDYATIVESVKKTRRLVIVDNSWPCFSIASEISANIHEKMFSMLKVPVERINAEDVPTPYALNLEQMSLPSVEDVFKRVRDMMK</sequence>
<dbReference type="GeneID" id="19878133"/>
<evidence type="ECO:0000256" key="3">
    <source>
        <dbReference type="ARBA" id="ARBA00023052"/>
    </source>
</evidence>
<comment type="function">
    <text evidence="5">The pyruvate dehydrogenase complex catalyzes the overall conversion of pyruvate to acetyl-CoA and CO2.</text>
</comment>
<dbReference type="PANTHER" id="PTHR11624:SF96">
    <property type="entry name" value="PYRUVATE DEHYDROGENASE E1 COMPONENT SUBUNIT BETA, MITOCHONDRIAL"/>
    <property type="match status" value="1"/>
</dbReference>
<evidence type="ECO:0000256" key="1">
    <source>
        <dbReference type="ARBA" id="ARBA00001964"/>
    </source>
</evidence>
<dbReference type="NCBIfam" id="NF006667">
    <property type="entry name" value="PRK09212.1"/>
    <property type="match status" value="1"/>
</dbReference>
<dbReference type="VEuPathDB" id="MicrosporidiaDB:VCUG_00243"/>
<evidence type="ECO:0000256" key="5">
    <source>
        <dbReference type="RuleBase" id="RU364074"/>
    </source>
</evidence>
<dbReference type="FunCoup" id="L2GXW1">
    <property type="interactions" value="154"/>
</dbReference>
<keyword evidence="8" id="KW-1185">Reference proteome</keyword>
<keyword evidence="2 5" id="KW-0560">Oxidoreductase</keyword>
<dbReference type="RefSeq" id="XP_008073264.1">
    <property type="nucleotide sequence ID" value="XM_008075073.1"/>
</dbReference>
<dbReference type="InterPro" id="IPR027110">
    <property type="entry name" value="PDHB_mito-type"/>
</dbReference>
<evidence type="ECO:0000313" key="8">
    <source>
        <dbReference type="Proteomes" id="UP000011081"/>
    </source>
</evidence>
<dbReference type="GO" id="GO:0004739">
    <property type="term" value="F:pyruvate dehydrogenase (acetyl-transferring) activity"/>
    <property type="evidence" value="ECO:0007669"/>
    <property type="project" value="UniProtKB-UniRule"/>
</dbReference>
<dbReference type="SMART" id="SM00861">
    <property type="entry name" value="Transket_pyr"/>
    <property type="match status" value="1"/>
</dbReference>
<dbReference type="Gene3D" id="3.40.50.970">
    <property type="match status" value="1"/>
</dbReference>
<dbReference type="GO" id="GO:0042645">
    <property type="term" value="C:mitochondrial nucleoid"/>
    <property type="evidence" value="ECO:0007669"/>
    <property type="project" value="EnsemblFungi"/>
</dbReference>
<dbReference type="Proteomes" id="UP000011081">
    <property type="component" value="Unassembled WGS sequence"/>
</dbReference>
<dbReference type="OMA" id="WYANCPG"/>
<keyword evidence="4 5" id="KW-0670">Pyruvate</keyword>
<dbReference type="Pfam" id="PF02780">
    <property type="entry name" value="Transketolase_C"/>
    <property type="match status" value="1"/>
</dbReference>
<gene>
    <name evidence="7" type="ORF">VCUG_00243</name>
</gene>
<dbReference type="InterPro" id="IPR009014">
    <property type="entry name" value="Transketo_C/PFOR_II"/>
</dbReference>
<evidence type="ECO:0000313" key="7">
    <source>
        <dbReference type="EMBL" id="ELA48202.1"/>
    </source>
</evidence>
<dbReference type="SUPFAM" id="SSF52518">
    <property type="entry name" value="Thiamin diphosphate-binding fold (THDP-binding)"/>
    <property type="match status" value="1"/>
</dbReference>
<dbReference type="InterPro" id="IPR005475">
    <property type="entry name" value="Transketolase-like_Pyr-bd"/>
</dbReference>
<name>L2GXW1_VAVCU</name>
<evidence type="ECO:0000256" key="4">
    <source>
        <dbReference type="ARBA" id="ARBA00023317"/>
    </source>
</evidence>
<protein>
    <recommendedName>
        <fullName evidence="5">Pyruvate dehydrogenase E1 component subunit beta</fullName>
        <ecNumber evidence="5">1.2.4.1</ecNumber>
    </recommendedName>
</protein>
<dbReference type="Pfam" id="PF02779">
    <property type="entry name" value="Transket_pyr"/>
    <property type="match status" value="1"/>
</dbReference>
<comment type="cofactor">
    <cofactor evidence="1 5">
        <name>thiamine diphosphate</name>
        <dbReference type="ChEBI" id="CHEBI:58937"/>
    </cofactor>
</comment>
<dbReference type="SUPFAM" id="SSF52922">
    <property type="entry name" value="TK C-terminal domain-like"/>
    <property type="match status" value="1"/>
</dbReference>
<dbReference type="STRING" id="948595.L2GXW1"/>
<dbReference type="OrthoDB" id="10266385at2759"/>
<dbReference type="InterPro" id="IPR033248">
    <property type="entry name" value="Transketolase_C"/>
</dbReference>
<dbReference type="AlphaFoldDB" id="L2GXW1"/>